<dbReference type="PANTHER" id="PTHR42693:SF42">
    <property type="entry name" value="ARYLSULFATASE G"/>
    <property type="match status" value="1"/>
</dbReference>
<dbReference type="GO" id="GO:0004065">
    <property type="term" value="F:arylsulfatase activity"/>
    <property type="evidence" value="ECO:0007669"/>
    <property type="project" value="TreeGrafter"/>
</dbReference>
<evidence type="ECO:0000313" key="10">
    <source>
        <dbReference type="Proteomes" id="UP000366872"/>
    </source>
</evidence>
<gene>
    <name evidence="9" type="primary">atsA_181</name>
    <name evidence="9" type="ORF">PDESU_02629</name>
</gene>
<evidence type="ECO:0000256" key="1">
    <source>
        <dbReference type="ARBA" id="ARBA00001913"/>
    </source>
</evidence>
<comment type="cofactor">
    <cofactor evidence="1">
        <name>Ca(2+)</name>
        <dbReference type="ChEBI" id="CHEBI:29108"/>
    </cofactor>
</comment>
<protein>
    <submittedName>
        <fullName evidence="9">Arylsulfatase</fullName>
    </submittedName>
</protein>
<feature type="domain" description="Sulfatase N-terminal" evidence="8">
    <location>
        <begin position="24"/>
        <end position="388"/>
    </location>
</feature>
<dbReference type="CDD" id="cd16144">
    <property type="entry name" value="ARS_like"/>
    <property type="match status" value="1"/>
</dbReference>
<comment type="similarity">
    <text evidence="2">Belongs to the sulfatase family.</text>
</comment>
<dbReference type="Proteomes" id="UP000366872">
    <property type="component" value="Unassembled WGS sequence"/>
</dbReference>
<evidence type="ECO:0000256" key="7">
    <source>
        <dbReference type="SAM" id="SignalP"/>
    </source>
</evidence>
<name>A0A6C2U268_PONDE</name>
<keyword evidence="10" id="KW-1185">Reference proteome</keyword>
<dbReference type="InterPro" id="IPR000917">
    <property type="entry name" value="Sulfatase_N"/>
</dbReference>
<evidence type="ECO:0000256" key="3">
    <source>
        <dbReference type="ARBA" id="ARBA00022723"/>
    </source>
</evidence>
<dbReference type="PROSITE" id="PS00523">
    <property type="entry name" value="SULFATASE_1"/>
    <property type="match status" value="1"/>
</dbReference>
<keyword evidence="6" id="KW-0106">Calcium</keyword>
<dbReference type="EMBL" id="CAAHFG010000001">
    <property type="protein sequence ID" value="VGO14072.1"/>
    <property type="molecule type" value="Genomic_DNA"/>
</dbReference>
<dbReference type="Gene3D" id="3.40.720.10">
    <property type="entry name" value="Alkaline Phosphatase, subunit A"/>
    <property type="match status" value="1"/>
</dbReference>
<evidence type="ECO:0000256" key="4">
    <source>
        <dbReference type="ARBA" id="ARBA00022729"/>
    </source>
</evidence>
<dbReference type="SUPFAM" id="SSF53649">
    <property type="entry name" value="Alkaline phosphatase-like"/>
    <property type="match status" value="1"/>
</dbReference>
<keyword evidence="4 7" id="KW-0732">Signal</keyword>
<keyword evidence="3" id="KW-0479">Metal-binding</keyword>
<proteinExistence type="inferred from homology"/>
<feature type="signal peptide" evidence="7">
    <location>
        <begin position="1"/>
        <end position="21"/>
    </location>
</feature>
<sequence length="510" mass="56034">MMKMWMWSVAVWVSMLVSARADGPNVVVFLVDDMGVMDTSVPFLADADGQPKRYPLNDWYRTPGMQRLAGQGIRFNSFCAQSVCSPSRASILTGQNATRHGTTTWISPYSNNKGKNGPPEWNWTGLKKGDVTLPRVLSANGYCTIHVGKAHFGPLKGEGSDPLNVGFDVNVGGTSWGRPKSYYAAEHYGNHPKYSKGGKKMTHNVPHLEKYYDTDTFLTEALTLEANAQLEKAVAEKKPFFLHMSHYAVHSPFNSDPRFAANYAEANKSKQAKAYATLIEGIDKSLGDILDQLDKLGVAEDTLVLFLGDNGSDAPLGDKHDHASSAPLRGKKGTHYEGGMRVPFIAAWAKPNPANPWQKKLPIAQGVLQPQLGTVMDLYPTILALAGVETPAGHVVDGVDLAKQFAGKPNPSRPEVFLMHFPHGPHNSAYFTSYRSGDWKLVYDYNPGGKGKPHHELFNLKADPFENNNLASKNPEKLGQMFAAMVRQLEAEGALYPVDAKDRELKPELL</sequence>
<feature type="chain" id="PRO_5028967346" evidence="7">
    <location>
        <begin position="22"/>
        <end position="510"/>
    </location>
</feature>
<dbReference type="InterPro" id="IPR017850">
    <property type="entry name" value="Alkaline_phosphatase_core_sf"/>
</dbReference>
<dbReference type="Pfam" id="PF00884">
    <property type="entry name" value="Sulfatase"/>
    <property type="match status" value="1"/>
</dbReference>
<evidence type="ECO:0000259" key="8">
    <source>
        <dbReference type="Pfam" id="PF00884"/>
    </source>
</evidence>
<evidence type="ECO:0000313" key="9">
    <source>
        <dbReference type="EMBL" id="VGO14072.1"/>
    </source>
</evidence>
<dbReference type="InterPro" id="IPR024607">
    <property type="entry name" value="Sulfatase_CS"/>
</dbReference>
<dbReference type="Gene3D" id="3.30.1120.10">
    <property type="match status" value="1"/>
</dbReference>
<dbReference type="PANTHER" id="PTHR42693">
    <property type="entry name" value="ARYLSULFATASE FAMILY MEMBER"/>
    <property type="match status" value="1"/>
</dbReference>
<reference evidence="9 10" key="1">
    <citation type="submission" date="2019-04" db="EMBL/GenBank/DDBJ databases">
        <authorList>
            <person name="Van Vliet M D."/>
        </authorList>
    </citation>
    <scope>NUCLEOTIDE SEQUENCE [LARGE SCALE GENOMIC DNA]</scope>
    <source>
        <strain evidence="9 10">F1</strain>
    </source>
</reference>
<keyword evidence="5" id="KW-0378">Hydrolase</keyword>
<dbReference type="InterPro" id="IPR050738">
    <property type="entry name" value="Sulfatase"/>
</dbReference>
<dbReference type="GO" id="GO:0046872">
    <property type="term" value="F:metal ion binding"/>
    <property type="evidence" value="ECO:0007669"/>
    <property type="project" value="UniProtKB-KW"/>
</dbReference>
<dbReference type="AlphaFoldDB" id="A0A6C2U268"/>
<evidence type="ECO:0000256" key="2">
    <source>
        <dbReference type="ARBA" id="ARBA00008779"/>
    </source>
</evidence>
<organism evidence="9 10">
    <name type="scientific">Pontiella desulfatans</name>
    <dbReference type="NCBI Taxonomy" id="2750659"/>
    <lineage>
        <taxon>Bacteria</taxon>
        <taxon>Pseudomonadati</taxon>
        <taxon>Kiritimatiellota</taxon>
        <taxon>Kiritimatiellia</taxon>
        <taxon>Kiritimatiellales</taxon>
        <taxon>Pontiellaceae</taxon>
        <taxon>Pontiella</taxon>
    </lineage>
</organism>
<evidence type="ECO:0000256" key="5">
    <source>
        <dbReference type="ARBA" id="ARBA00022801"/>
    </source>
</evidence>
<evidence type="ECO:0000256" key="6">
    <source>
        <dbReference type="ARBA" id="ARBA00022837"/>
    </source>
</evidence>
<accession>A0A6C2U268</accession>